<reference evidence="1" key="1">
    <citation type="submission" date="2021-08" db="EMBL/GenBank/DDBJ databases">
        <title>The first chromosome-level gecko genome reveals the dynamic sex chromosomes of Neotropical dwarf geckos (Sphaerodactylidae: Sphaerodactylus).</title>
        <authorList>
            <person name="Pinto B.J."/>
            <person name="Keating S.E."/>
            <person name="Gamble T."/>
        </authorList>
    </citation>
    <scope>NUCLEOTIDE SEQUENCE</scope>
    <source>
        <strain evidence="1">TG3544</strain>
    </source>
</reference>
<name>A0ACB8G265_9SAUR</name>
<proteinExistence type="predicted"/>
<dbReference type="EMBL" id="CM037615">
    <property type="protein sequence ID" value="KAH8013754.1"/>
    <property type="molecule type" value="Genomic_DNA"/>
</dbReference>
<dbReference type="Proteomes" id="UP000827872">
    <property type="component" value="Linkage Group LG02"/>
</dbReference>
<evidence type="ECO:0000313" key="2">
    <source>
        <dbReference type="Proteomes" id="UP000827872"/>
    </source>
</evidence>
<accession>A0ACB8G265</accession>
<comment type="caution">
    <text evidence="1">The sequence shown here is derived from an EMBL/GenBank/DDBJ whole genome shotgun (WGS) entry which is preliminary data.</text>
</comment>
<evidence type="ECO:0000313" key="1">
    <source>
        <dbReference type="EMBL" id="KAH8013754.1"/>
    </source>
</evidence>
<protein>
    <submittedName>
        <fullName evidence="1">Uncharacterized protein</fullName>
    </submittedName>
</protein>
<sequence length="106" mass="11969">MLSPVLPTQPFSSFTSLLRLSPASWLLLFWEGASQKISLQDFCSTYKTCKMTVHGWELFLVFHMSLGNFSVAHKVQMSNGKSARDKTSLNITFSTRIQLNQLPTPN</sequence>
<organism evidence="1 2">
    <name type="scientific">Sphaerodactylus townsendi</name>
    <dbReference type="NCBI Taxonomy" id="933632"/>
    <lineage>
        <taxon>Eukaryota</taxon>
        <taxon>Metazoa</taxon>
        <taxon>Chordata</taxon>
        <taxon>Craniata</taxon>
        <taxon>Vertebrata</taxon>
        <taxon>Euteleostomi</taxon>
        <taxon>Lepidosauria</taxon>
        <taxon>Squamata</taxon>
        <taxon>Bifurcata</taxon>
        <taxon>Gekkota</taxon>
        <taxon>Sphaerodactylidae</taxon>
        <taxon>Sphaerodactylus</taxon>
    </lineage>
</organism>
<keyword evidence="2" id="KW-1185">Reference proteome</keyword>
<gene>
    <name evidence="1" type="ORF">K3G42_021847</name>
</gene>